<accession>A0A225V7L3</accession>
<protein>
    <submittedName>
        <fullName evidence="1">Uncharacterized protein</fullName>
    </submittedName>
</protein>
<dbReference type="AlphaFoldDB" id="A0A225V7L3"/>
<comment type="caution">
    <text evidence="1">The sequence shown here is derived from an EMBL/GenBank/DDBJ whole genome shotgun (WGS) entry which is preliminary data.</text>
</comment>
<gene>
    <name evidence="1" type="ORF">PHMEG_00027757</name>
</gene>
<reference evidence="2" key="1">
    <citation type="submission" date="2017-03" db="EMBL/GenBank/DDBJ databases">
        <title>Phytopthora megakarya and P. palmivora, two closely related causual agents of cacao black pod achieved similar genome size and gene model numbers by different mechanisms.</title>
        <authorList>
            <person name="Ali S."/>
            <person name="Shao J."/>
            <person name="Larry D.J."/>
            <person name="Kronmiller B."/>
            <person name="Shen D."/>
            <person name="Strem M.D."/>
            <person name="Melnick R.L."/>
            <person name="Guiltinan M.J."/>
            <person name="Tyler B.M."/>
            <person name="Meinhardt L.W."/>
            <person name="Bailey B.A."/>
        </authorList>
    </citation>
    <scope>NUCLEOTIDE SEQUENCE [LARGE SCALE GENOMIC DNA]</scope>
    <source>
        <strain evidence="2">zdho120</strain>
    </source>
</reference>
<dbReference type="Proteomes" id="UP000198211">
    <property type="component" value="Unassembled WGS sequence"/>
</dbReference>
<organism evidence="1 2">
    <name type="scientific">Phytophthora megakarya</name>
    <dbReference type="NCBI Taxonomy" id="4795"/>
    <lineage>
        <taxon>Eukaryota</taxon>
        <taxon>Sar</taxon>
        <taxon>Stramenopiles</taxon>
        <taxon>Oomycota</taxon>
        <taxon>Peronosporomycetes</taxon>
        <taxon>Peronosporales</taxon>
        <taxon>Peronosporaceae</taxon>
        <taxon>Phytophthora</taxon>
    </lineage>
</organism>
<evidence type="ECO:0000313" key="2">
    <source>
        <dbReference type="Proteomes" id="UP000198211"/>
    </source>
</evidence>
<sequence>MTAFLNDHGVRLLKTDSYTPEEYVLLEKLNGLLMDKVRVVQEATGLLEAFRMPSIYGHVIVLRSPASRKIKIEQAESQNNTHFLGYAQTSLEYRLLDFRSCNLVEQRDARFREDITVDSDYLPKLFARR</sequence>
<keyword evidence="2" id="KW-1185">Reference proteome</keyword>
<dbReference type="EMBL" id="NBNE01007213">
    <property type="protein sequence ID" value="OWZ00949.1"/>
    <property type="molecule type" value="Genomic_DNA"/>
</dbReference>
<evidence type="ECO:0000313" key="1">
    <source>
        <dbReference type="EMBL" id="OWZ00949.1"/>
    </source>
</evidence>
<name>A0A225V7L3_9STRA</name>
<proteinExistence type="predicted"/>